<evidence type="ECO:0000256" key="2">
    <source>
        <dbReference type="ARBA" id="ARBA00005170"/>
    </source>
</evidence>
<comment type="similarity">
    <text evidence="3">Belongs to the alpha-acetolactate decarboxylase family.</text>
</comment>
<evidence type="ECO:0000256" key="3">
    <source>
        <dbReference type="ARBA" id="ARBA00007106"/>
    </source>
</evidence>
<dbReference type="Pfam" id="PF03306">
    <property type="entry name" value="AAL_decarboxy"/>
    <property type="match status" value="1"/>
</dbReference>
<dbReference type="InterPro" id="IPR005128">
    <property type="entry name" value="Acetolactate_a_deCO2ase"/>
</dbReference>
<evidence type="ECO:0000313" key="10">
    <source>
        <dbReference type="EMBL" id="MDA4846129.1"/>
    </source>
</evidence>
<evidence type="ECO:0000256" key="5">
    <source>
        <dbReference type="ARBA" id="ARBA00020164"/>
    </source>
</evidence>
<dbReference type="EMBL" id="JAPJZH010000006">
    <property type="protein sequence ID" value="MDA4846129.1"/>
    <property type="molecule type" value="Genomic_DNA"/>
</dbReference>
<name>A0ABT4VNE3_9HYPH</name>
<gene>
    <name evidence="10" type="ORF">OOZ53_12260</name>
</gene>
<protein>
    <recommendedName>
        <fullName evidence="5">Alpha-acetolactate decarboxylase</fullName>
        <ecNumber evidence="4">4.1.1.5</ecNumber>
    </recommendedName>
</protein>
<dbReference type="PANTHER" id="PTHR35524:SF1">
    <property type="entry name" value="ALPHA-ACETOLACTATE DECARBOXYLASE"/>
    <property type="match status" value="1"/>
</dbReference>
<keyword evidence="6" id="KW-0210">Decarboxylase</keyword>
<evidence type="ECO:0000256" key="6">
    <source>
        <dbReference type="ARBA" id="ARBA00022793"/>
    </source>
</evidence>
<dbReference type="PANTHER" id="PTHR35524">
    <property type="entry name" value="ALPHA-ACETOLACTATE DECARBOXYLASE"/>
    <property type="match status" value="1"/>
</dbReference>
<feature type="signal peptide" evidence="9">
    <location>
        <begin position="1"/>
        <end position="33"/>
    </location>
</feature>
<keyword evidence="11" id="KW-1185">Reference proteome</keyword>
<accession>A0ABT4VNE3</accession>
<comment type="pathway">
    <text evidence="2">Polyol metabolism; (R,R)-butane-2,3-diol biosynthesis; (R,R)-butane-2,3-diol from pyruvate: step 2/3.</text>
</comment>
<sequence>MTIPISQSRHSRKAVRAAICAALLFAASCNAVAHDPEVSSIGARTTLFVFGPELPFMFDITGERLDFRWSDLKTYGNTAIGTLENGAGEVIGIDREYWVADPTDPTPRELTEEITPSGVVATFVPDQKYEVSTTVNLEALQTILDGQFGDTEAFVYLFRISATLNFVEYQLTGPVPNGEILAQIDAGDSQKAATIGTQKYTANNVPATLVGLRAPGYLNTVLEVPYHIHFLADDRSMLGHVTELQADDLTVQWTRVNAVNIHMWDVK</sequence>
<dbReference type="GO" id="GO:0047605">
    <property type="term" value="F:acetolactate decarboxylase activity"/>
    <property type="evidence" value="ECO:0007669"/>
    <property type="project" value="UniProtKB-EC"/>
</dbReference>
<keyword evidence="7" id="KW-0005">Acetoin biosynthesis</keyword>
<dbReference type="SUPFAM" id="SSF117856">
    <property type="entry name" value="AF0104/ALDC/Ptd012-like"/>
    <property type="match status" value="1"/>
</dbReference>
<evidence type="ECO:0000256" key="8">
    <source>
        <dbReference type="ARBA" id="ARBA00023239"/>
    </source>
</evidence>
<organism evidence="10 11">
    <name type="scientific">Hoeflea poritis</name>
    <dbReference type="NCBI Taxonomy" id="2993659"/>
    <lineage>
        <taxon>Bacteria</taxon>
        <taxon>Pseudomonadati</taxon>
        <taxon>Pseudomonadota</taxon>
        <taxon>Alphaproteobacteria</taxon>
        <taxon>Hyphomicrobiales</taxon>
        <taxon>Rhizobiaceae</taxon>
        <taxon>Hoeflea</taxon>
    </lineage>
</organism>
<evidence type="ECO:0000256" key="9">
    <source>
        <dbReference type="SAM" id="SignalP"/>
    </source>
</evidence>
<keyword evidence="9" id="KW-0732">Signal</keyword>
<proteinExistence type="inferred from homology"/>
<evidence type="ECO:0000256" key="4">
    <source>
        <dbReference type="ARBA" id="ARBA00013204"/>
    </source>
</evidence>
<dbReference type="RefSeq" id="WP_271089847.1">
    <property type="nucleotide sequence ID" value="NZ_JAPJZH010000006.1"/>
</dbReference>
<dbReference type="Proteomes" id="UP001148313">
    <property type="component" value="Unassembled WGS sequence"/>
</dbReference>
<reference evidence="10" key="1">
    <citation type="submission" date="2022-11" db="EMBL/GenBank/DDBJ databases">
        <title>Hoeflea poritis sp. nov., isolated from scleractinian coral Porites lutea.</title>
        <authorList>
            <person name="Zhang G."/>
            <person name="Wei Q."/>
            <person name="Cai L."/>
        </authorList>
    </citation>
    <scope>NUCLEOTIDE SEQUENCE</scope>
    <source>
        <strain evidence="10">E7-10</strain>
    </source>
</reference>
<evidence type="ECO:0000313" key="11">
    <source>
        <dbReference type="Proteomes" id="UP001148313"/>
    </source>
</evidence>
<comment type="caution">
    <text evidence="10">The sequence shown here is derived from an EMBL/GenBank/DDBJ whole genome shotgun (WGS) entry which is preliminary data.</text>
</comment>
<feature type="chain" id="PRO_5046075618" description="Alpha-acetolactate decarboxylase" evidence="9">
    <location>
        <begin position="34"/>
        <end position="267"/>
    </location>
</feature>
<evidence type="ECO:0000256" key="7">
    <source>
        <dbReference type="ARBA" id="ARBA00023061"/>
    </source>
</evidence>
<evidence type="ECO:0000256" key="1">
    <source>
        <dbReference type="ARBA" id="ARBA00001784"/>
    </source>
</evidence>
<dbReference type="EC" id="4.1.1.5" evidence="4"/>
<keyword evidence="8 10" id="KW-0456">Lyase</keyword>
<comment type="catalytic activity">
    <reaction evidence="1">
        <text>(2S)-2-acetolactate + H(+) = (R)-acetoin + CO2</text>
        <dbReference type="Rhea" id="RHEA:21580"/>
        <dbReference type="ChEBI" id="CHEBI:15378"/>
        <dbReference type="ChEBI" id="CHEBI:15686"/>
        <dbReference type="ChEBI" id="CHEBI:16526"/>
        <dbReference type="ChEBI" id="CHEBI:58476"/>
        <dbReference type="EC" id="4.1.1.5"/>
    </reaction>
</comment>
<dbReference type="Gene3D" id="3.30.1330.80">
    <property type="entry name" value="Hypothetical protein, similar to alpha- acetolactate decarboxylase, domain 2"/>
    <property type="match status" value="2"/>
</dbReference>